<organism evidence="1 2">
    <name type="scientific">Gemmata massiliana</name>
    <dbReference type="NCBI Taxonomy" id="1210884"/>
    <lineage>
        <taxon>Bacteria</taxon>
        <taxon>Pseudomonadati</taxon>
        <taxon>Planctomycetota</taxon>
        <taxon>Planctomycetia</taxon>
        <taxon>Gemmatales</taxon>
        <taxon>Gemmataceae</taxon>
        <taxon>Gemmata</taxon>
    </lineage>
</organism>
<name>A0A6P2D4S0_9BACT</name>
<dbReference type="Proteomes" id="UP000464178">
    <property type="component" value="Chromosome"/>
</dbReference>
<evidence type="ECO:0000313" key="2">
    <source>
        <dbReference type="Proteomes" id="UP000464178"/>
    </source>
</evidence>
<reference evidence="1 2" key="1">
    <citation type="submission" date="2019-05" db="EMBL/GenBank/DDBJ databases">
        <authorList>
            <consortium name="Science for Life Laboratories"/>
        </authorList>
    </citation>
    <scope>NUCLEOTIDE SEQUENCE [LARGE SCALE GENOMIC DNA]</scope>
    <source>
        <strain evidence="1">Soil9</strain>
    </source>
</reference>
<sequence length="158" mass="17802">MSMFFDIFIEDEIDAKSIIVDLSGASKIDPVLRIDQDGSISTPEDYAFYLKTCSFPKRSRDEYERQLAHATGYKLHCPVKRVVGDAKEQLTRLICGRIPQLRGSVSLVSYSTSVVFRYLYGDALCIYDSASLSPDLHSFLLGVLGGNVRFVSDFFYMD</sequence>
<dbReference type="KEGG" id="gms:SOIL9_22280"/>
<accession>A0A6P2D4S0</accession>
<keyword evidence="2" id="KW-1185">Reference proteome</keyword>
<gene>
    <name evidence="1" type="ORF">SOIL9_22280</name>
</gene>
<evidence type="ECO:0000313" key="1">
    <source>
        <dbReference type="EMBL" id="VTR95486.1"/>
    </source>
</evidence>
<dbReference type="RefSeq" id="WP_162669891.1">
    <property type="nucleotide sequence ID" value="NZ_LR593886.1"/>
</dbReference>
<protein>
    <submittedName>
        <fullName evidence="1">Uncharacterized protein</fullName>
    </submittedName>
</protein>
<dbReference type="EMBL" id="LR593886">
    <property type="protein sequence ID" value="VTR95486.1"/>
    <property type="molecule type" value="Genomic_DNA"/>
</dbReference>
<dbReference type="AlphaFoldDB" id="A0A6P2D4S0"/>
<proteinExistence type="predicted"/>